<dbReference type="SUPFAM" id="SSF53756">
    <property type="entry name" value="UDP-Glycosyltransferase/glycogen phosphorylase"/>
    <property type="match status" value="1"/>
</dbReference>
<keyword evidence="2" id="KW-0808">Transferase</keyword>
<dbReference type="Pfam" id="PF00534">
    <property type="entry name" value="Glycos_transf_1"/>
    <property type="match status" value="1"/>
</dbReference>
<feature type="domain" description="Glycosyl transferase family 1" evidence="1">
    <location>
        <begin position="207"/>
        <end position="376"/>
    </location>
</feature>
<keyword evidence="3" id="KW-1185">Reference proteome</keyword>
<dbReference type="PANTHER" id="PTHR12526">
    <property type="entry name" value="GLYCOSYLTRANSFERASE"/>
    <property type="match status" value="1"/>
</dbReference>
<evidence type="ECO:0000313" key="3">
    <source>
        <dbReference type="Proteomes" id="UP001056937"/>
    </source>
</evidence>
<dbReference type="Gene3D" id="3.40.50.2000">
    <property type="entry name" value="Glycogen Phosphorylase B"/>
    <property type="match status" value="1"/>
</dbReference>
<reference evidence="2" key="1">
    <citation type="journal article" date="2022" name="Toxins">
        <title>Genomic Analysis of Sphingopyxis sp. USTB-05 for Biodegrading Cyanobacterial Hepatotoxins.</title>
        <authorList>
            <person name="Liu C."/>
            <person name="Xu Q."/>
            <person name="Zhao Z."/>
            <person name="Zhang H."/>
            <person name="Liu X."/>
            <person name="Yin C."/>
            <person name="Liu Y."/>
            <person name="Yan H."/>
        </authorList>
    </citation>
    <scope>NUCLEOTIDE SEQUENCE</scope>
    <source>
        <strain evidence="2">NBD5</strain>
    </source>
</reference>
<dbReference type="Proteomes" id="UP001056937">
    <property type="component" value="Chromosome 1"/>
</dbReference>
<dbReference type="EC" id="2.4.-.-" evidence="2"/>
<accession>A0ABY4X618</accession>
<dbReference type="GO" id="GO:0016757">
    <property type="term" value="F:glycosyltransferase activity"/>
    <property type="evidence" value="ECO:0007669"/>
    <property type="project" value="UniProtKB-KW"/>
</dbReference>
<proteinExistence type="predicted"/>
<sequence length="623" mass="67737">MTAQIIFFSPLPPVRNGIADYSYSFLPALADEFEILCVIADGAPPPPDDVRYVRRMQYRLQRPRWKNSLHIYQIGNNADHHYMLPDMVQAPGLVTVHDLSLQHMMALAFPDGVHGSAYREAMIEAHGHPGAIVASDISLFGTQSPITHSEFGMLGLVGQHARALVTHSLLGKLRLSALPERRPVYKIEHPSRADCAESRDDRRVARATARRKLRLPARARILMSLGFVTRAKQISATLDAVSVLRGRHPDLLFVVAGEHRPSELDLRREVAARGLSDNVLLRDYVADEDMVDYLAACDILMNLRFPSFGETSGTLTNGLGAGCCAAVTDIGVYAEYRDSTLIKITPTHMDGPGVAAALAPVLADPARQQRYEQNAAAFAREALSLEKFVSDYSTAIRETMASTAPLAARARAARFLPKSAQPAIEETVRATMLSGEAQATLWWRERLLPLGDEGGRLLAIGLRSADIAVVEQGFAWNGRVDALSVAACSTAPPSAYDAVLVSLTADDFDADLDLVVRTAHRALNLGGHLVLGIIGDDLAPVIERHRPVWAVADPRAGVKAPERIALLKAPLVAAGFVVDRKVDAFSELSQLDGSRGESQQMAVLARRVAVAAPPQRPLLEQLY</sequence>
<evidence type="ECO:0000313" key="2">
    <source>
        <dbReference type="EMBL" id="USI72353.1"/>
    </source>
</evidence>
<dbReference type="EMBL" id="CP084930">
    <property type="protein sequence ID" value="USI72353.1"/>
    <property type="molecule type" value="Genomic_DNA"/>
</dbReference>
<dbReference type="SUPFAM" id="SSF53335">
    <property type="entry name" value="S-adenosyl-L-methionine-dependent methyltransferases"/>
    <property type="match status" value="1"/>
</dbReference>
<protein>
    <submittedName>
        <fullName evidence="2">Glycosyltransferase</fullName>
        <ecNumber evidence="2">2.4.-.-</ecNumber>
    </submittedName>
</protein>
<organism evidence="2 3">
    <name type="scientific">Sphingomonas morindae</name>
    <dbReference type="NCBI Taxonomy" id="1541170"/>
    <lineage>
        <taxon>Bacteria</taxon>
        <taxon>Pseudomonadati</taxon>
        <taxon>Pseudomonadota</taxon>
        <taxon>Alphaproteobacteria</taxon>
        <taxon>Sphingomonadales</taxon>
        <taxon>Sphingomonadaceae</taxon>
        <taxon>Sphingomonas</taxon>
    </lineage>
</organism>
<keyword evidence="2" id="KW-0328">Glycosyltransferase</keyword>
<evidence type="ECO:0000259" key="1">
    <source>
        <dbReference type="Pfam" id="PF00534"/>
    </source>
</evidence>
<dbReference type="InterPro" id="IPR001296">
    <property type="entry name" value="Glyco_trans_1"/>
</dbReference>
<gene>
    <name evidence="2" type="ORF">LHA26_13785</name>
</gene>
<dbReference type="RefSeq" id="WP_252166162.1">
    <property type="nucleotide sequence ID" value="NZ_CP084930.1"/>
</dbReference>
<dbReference type="InterPro" id="IPR029063">
    <property type="entry name" value="SAM-dependent_MTases_sf"/>
</dbReference>
<name>A0ABY4X618_9SPHN</name>